<evidence type="ECO:0000256" key="1">
    <source>
        <dbReference type="SAM" id="Coils"/>
    </source>
</evidence>
<dbReference type="AlphaFoldDB" id="A0A813IIG1"/>
<gene>
    <name evidence="2" type="ORF">PGLA2088_LOCUS8671</name>
</gene>
<evidence type="ECO:0000313" key="3">
    <source>
        <dbReference type="Proteomes" id="UP000626109"/>
    </source>
</evidence>
<name>A0A813IIG1_POLGL</name>
<evidence type="ECO:0000313" key="2">
    <source>
        <dbReference type="EMBL" id="CAE8650885.1"/>
    </source>
</evidence>
<feature type="non-terminal residue" evidence="2">
    <location>
        <position position="296"/>
    </location>
</feature>
<reference evidence="2" key="1">
    <citation type="submission" date="2021-02" db="EMBL/GenBank/DDBJ databases">
        <authorList>
            <person name="Dougan E. K."/>
            <person name="Rhodes N."/>
            <person name="Thang M."/>
            <person name="Chan C."/>
        </authorList>
    </citation>
    <scope>NUCLEOTIDE SEQUENCE</scope>
</reference>
<organism evidence="2 3">
    <name type="scientific">Polarella glacialis</name>
    <name type="common">Dinoflagellate</name>
    <dbReference type="NCBI Taxonomy" id="89957"/>
    <lineage>
        <taxon>Eukaryota</taxon>
        <taxon>Sar</taxon>
        <taxon>Alveolata</taxon>
        <taxon>Dinophyceae</taxon>
        <taxon>Suessiales</taxon>
        <taxon>Suessiaceae</taxon>
        <taxon>Polarella</taxon>
    </lineage>
</organism>
<dbReference type="Proteomes" id="UP000626109">
    <property type="component" value="Unassembled WGS sequence"/>
</dbReference>
<feature type="non-terminal residue" evidence="2">
    <location>
        <position position="1"/>
    </location>
</feature>
<keyword evidence="1" id="KW-0175">Coiled coil</keyword>
<feature type="coiled-coil region" evidence="1">
    <location>
        <begin position="105"/>
        <end position="132"/>
    </location>
</feature>
<protein>
    <submittedName>
        <fullName evidence="2">Uncharacterized protein</fullName>
    </submittedName>
</protein>
<dbReference type="EMBL" id="CAJNNW010009343">
    <property type="protein sequence ID" value="CAE8650885.1"/>
    <property type="molecule type" value="Genomic_DNA"/>
</dbReference>
<sequence>AWKLWLRTLYKSRHEKALKHTDAVQQRMQLICELKSELQLLQVCFILWNLAPAMHLHMAGDAALIDQTRPRKTAEGAQETDVEDEEEDLQQEVEVHWKLAAAETAKAAEAALATAQEAAEALAMARAEERQEAVLLGACFLDKLARRKLEKPALRRWRCSALRLEATAVRQRLQQGDRSRDLQELEEQKRSLAEEVWRTHAVACRAILRRFKDWRLSLCSDAFQVWAWSARLASSQRARDVCYEEHDVERVREEANDLWERSNNSMALEARMGPQQQERLITDVFRAWAGAFVEHK</sequence>
<proteinExistence type="predicted"/>
<accession>A0A813IIG1</accession>
<comment type="caution">
    <text evidence="2">The sequence shown here is derived from an EMBL/GenBank/DDBJ whole genome shotgun (WGS) entry which is preliminary data.</text>
</comment>